<proteinExistence type="predicted"/>
<organism evidence="1">
    <name type="scientific">uncultured Caudovirales phage</name>
    <dbReference type="NCBI Taxonomy" id="2100421"/>
    <lineage>
        <taxon>Viruses</taxon>
        <taxon>Duplodnaviria</taxon>
        <taxon>Heunggongvirae</taxon>
        <taxon>Uroviricota</taxon>
        <taxon>Caudoviricetes</taxon>
        <taxon>Peduoviridae</taxon>
        <taxon>Maltschvirus</taxon>
        <taxon>Maltschvirus maltsch</taxon>
    </lineage>
</organism>
<evidence type="ECO:0000313" key="1">
    <source>
        <dbReference type="EMBL" id="CAB4162046.1"/>
    </source>
</evidence>
<gene>
    <name evidence="1" type="ORF">UFOVP791_19</name>
</gene>
<protein>
    <submittedName>
        <fullName evidence="1">Uncharacterized protein</fullName>
    </submittedName>
</protein>
<sequence length="93" mass="10943">MIVTEKDFDRLQSTSMLWAGTDWASQRDRFDEGITFDWKIAYWFADRPSIILAKNFLNNLGFPFQETYDDAMDEYILLTNYLTPSWISEKVGA</sequence>
<accession>A0A6J5NWQ8</accession>
<dbReference type="EMBL" id="LR796728">
    <property type="protein sequence ID" value="CAB4162046.1"/>
    <property type="molecule type" value="Genomic_DNA"/>
</dbReference>
<name>A0A6J5NWQ8_9CAUD</name>
<reference evidence="1" key="1">
    <citation type="submission" date="2020-04" db="EMBL/GenBank/DDBJ databases">
        <authorList>
            <person name="Chiriac C."/>
            <person name="Salcher M."/>
            <person name="Ghai R."/>
            <person name="Kavagutti S V."/>
        </authorList>
    </citation>
    <scope>NUCLEOTIDE SEQUENCE</scope>
</reference>